<name>A0A6A6NW96_9PEZI</name>
<feature type="region of interest" description="Disordered" evidence="1">
    <location>
        <begin position="136"/>
        <end position="222"/>
    </location>
</feature>
<evidence type="ECO:0000313" key="3">
    <source>
        <dbReference type="EMBL" id="KAF2456040.1"/>
    </source>
</evidence>
<feature type="signal peptide" evidence="2">
    <location>
        <begin position="1"/>
        <end position="18"/>
    </location>
</feature>
<evidence type="ECO:0000256" key="2">
    <source>
        <dbReference type="SAM" id="SignalP"/>
    </source>
</evidence>
<keyword evidence="4" id="KW-1185">Reference proteome</keyword>
<feature type="region of interest" description="Disordered" evidence="1">
    <location>
        <begin position="79"/>
        <end position="122"/>
    </location>
</feature>
<sequence length="222" mass="23003">MHKHFHMLAIAMALRSHGHVTPATPHTRVPGIWAKLDALYDLPSLDLRENSFAFDGLPDPANRDDWDRLPEFRLPGMGGLVPGGGGGSGVRSGAKGGGGKAATTNATTAADDGNNDGDAGQEDNAQAFADLIWARRFPDGSPGEDSDASEGSSPVAEELVSRKGDPPPVPLGEVGEEIMKREGTADTNEDEAGTGTGTGKSTPASSVKGRAAGRARGGRRRR</sequence>
<reference evidence="3" key="1">
    <citation type="journal article" date="2020" name="Stud. Mycol.">
        <title>101 Dothideomycetes genomes: a test case for predicting lifestyles and emergence of pathogens.</title>
        <authorList>
            <person name="Haridas S."/>
            <person name="Albert R."/>
            <person name="Binder M."/>
            <person name="Bloem J."/>
            <person name="Labutti K."/>
            <person name="Salamov A."/>
            <person name="Andreopoulos B."/>
            <person name="Baker S."/>
            <person name="Barry K."/>
            <person name="Bills G."/>
            <person name="Bluhm B."/>
            <person name="Cannon C."/>
            <person name="Castanera R."/>
            <person name="Culley D."/>
            <person name="Daum C."/>
            <person name="Ezra D."/>
            <person name="Gonzalez J."/>
            <person name="Henrissat B."/>
            <person name="Kuo A."/>
            <person name="Liang C."/>
            <person name="Lipzen A."/>
            <person name="Lutzoni F."/>
            <person name="Magnuson J."/>
            <person name="Mondo S."/>
            <person name="Nolan M."/>
            <person name="Ohm R."/>
            <person name="Pangilinan J."/>
            <person name="Park H.-J."/>
            <person name="Ramirez L."/>
            <person name="Alfaro M."/>
            <person name="Sun H."/>
            <person name="Tritt A."/>
            <person name="Yoshinaga Y."/>
            <person name="Zwiers L.-H."/>
            <person name="Turgeon B."/>
            <person name="Goodwin S."/>
            <person name="Spatafora J."/>
            <person name="Crous P."/>
            <person name="Grigoriev I."/>
        </authorList>
    </citation>
    <scope>NUCLEOTIDE SEQUENCE</scope>
    <source>
        <strain evidence="3">ATCC 16933</strain>
    </source>
</reference>
<dbReference type="EMBL" id="MU001684">
    <property type="protein sequence ID" value="KAF2456040.1"/>
    <property type="molecule type" value="Genomic_DNA"/>
</dbReference>
<feature type="compositionally biased region" description="Gly residues" evidence="1">
    <location>
        <begin position="79"/>
        <end position="100"/>
    </location>
</feature>
<dbReference type="Proteomes" id="UP000799766">
    <property type="component" value="Unassembled WGS sequence"/>
</dbReference>
<organism evidence="3 4">
    <name type="scientific">Lineolata rhizophorae</name>
    <dbReference type="NCBI Taxonomy" id="578093"/>
    <lineage>
        <taxon>Eukaryota</taxon>
        <taxon>Fungi</taxon>
        <taxon>Dikarya</taxon>
        <taxon>Ascomycota</taxon>
        <taxon>Pezizomycotina</taxon>
        <taxon>Dothideomycetes</taxon>
        <taxon>Dothideomycetes incertae sedis</taxon>
        <taxon>Lineolatales</taxon>
        <taxon>Lineolataceae</taxon>
        <taxon>Lineolata</taxon>
    </lineage>
</organism>
<proteinExistence type="predicted"/>
<evidence type="ECO:0000313" key="4">
    <source>
        <dbReference type="Proteomes" id="UP000799766"/>
    </source>
</evidence>
<feature type="compositionally biased region" description="Basic residues" evidence="1">
    <location>
        <begin position="211"/>
        <end position="222"/>
    </location>
</feature>
<protein>
    <submittedName>
        <fullName evidence="3">Uncharacterized protein</fullName>
    </submittedName>
</protein>
<dbReference type="OrthoDB" id="5595141at2759"/>
<keyword evidence="2" id="KW-0732">Signal</keyword>
<dbReference type="Pfam" id="PF07904">
    <property type="entry name" value="Eaf7"/>
    <property type="match status" value="1"/>
</dbReference>
<dbReference type="GO" id="GO:0043189">
    <property type="term" value="C:H4/H2A histone acetyltransferase complex"/>
    <property type="evidence" value="ECO:0007669"/>
    <property type="project" value="InterPro"/>
</dbReference>
<dbReference type="AlphaFoldDB" id="A0A6A6NW96"/>
<feature type="compositionally biased region" description="Low complexity" evidence="1">
    <location>
        <begin position="101"/>
        <end position="112"/>
    </location>
</feature>
<gene>
    <name evidence="3" type="ORF">BDY21DRAFT_54977</name>
</gene>
<evidence type="ECO:0000256" key="1">
    <source>
        <dbReference type="SAM" id="MobiDB-lite"/>
    </source>
</evidence>
<dbReference type="InterPro" id="IPR012423">
    <property type="entry name" value="Eaf7/MRGBP"/>
</dbReference>
<dbReference type="GO" id="GO:0005634">
    <property type="term" value="C:nucleus"/>
    <property type="evidence" value="ECO:0007669"/>
    <property type="project" value="InterPro"/>
</dbReference>
<dbReference type="GO" id="GO:0006355">
    <property type="term" value="P:regulation of DNA-templated transcription"/>
    <property type="evidence" value="ECO:0007669"/>
    <property type="project" value="InterPro"/>
</dbReference>
<feature type="chain" id="PRO_5025690665" evidence="2">
    <location>
        <begin position="19"/>
        <end position="222"/>
    </location>
</feature>
<accession>A0A6A6NW96</accession>